<evidence type="ECO:0000256" key="5">
    <source>
        <dbReference type="ARBA" id="ARBA00022598"/>
    </source>
</evidence>
<keyword evidence="15" id="KW-0175">Coiled coil</keyword>
<evidence type="ECO:0000256" key="2">
    <source>
        <dbReference type="ARBA" id="ARBA00005045"/>
    </source>
</evidence>
<dbReference type="GO" id="GO:0016260">
    <property type="term" value="P:selenocysteine biosynthetic process"/>
    <property type="evidence" value="ECO:0007669"/>
    <property type="project" value="UniProtKB-UniRule"/>
</dbReference>
<evidence type="ECO:0000313" key="18">
    <source>
        <dbReference type="Proteomes" id="UP000280417"/>
    </source>
</evidence>
<organism evidence="17 18">
    <name type="scientific">Aerophobetes bacterium</name>
    <dbReference type="NCBI Taxonomy" id="2030807"/>
    <lineage>
        <taxon>Bacteria</taxon>
        <taxon>Candidatus Aerophobota</taxon>
    </lineage>
</organism>
<evidence type="ECO:0000256" key="11">
    <source>
        <dbReference type="ARBA" id="ARBA00048823"/>
    </source>
</evidence>
<dbReference type="Proteomes" id="UP000280417">
    <property type="component" value="Unassembled WGS sequence"/>
</dbReference>
<comment type="caution">
    <text evidence="12">Lacks conserved residue(s) required for the propagation of feature annotation.</text>
</comment>
<dbReference type="PRINTS" id="PR00981">
    <property type="entry name" value="TRNASYNTHSER"/>
</dbReference>
<dbReference type="PANTHER" id="PTHR43697:SF1">
    <property type="entry name" value="SERINE--TRNA LIGASE"/>
    <property type="match status" value="1"/>
</dbReference>
<dbReference type="UniPathway" id="UPA00906">
    <property type="reaction ID" value="UER00895"/>
</dbReference>
<dbReference type="PROSITE" id="PS50862">
    <property type="entry name" value="AA_TRNA_LIGASE_II"/>
    <property type="match status" value="1"/>
</dbReference>
<feature type="binding site" evidence="13">
    <location>
        <position position="377"/>
    </location>
    <ligand>
        <name>L-serine</name>
        <dbReference type="ChEBI" id="CHEBI:33384"/>
    </ligand>
</feature>
<dbReference type="GO" id="GO:0006434">
    <property type="term" value="P:seryl-tRNA aminoacylation"/>
    <property type="evidence" value="ECO:0007669"/>
    <property type="project" value="UniProtKB-UniRule"/>
</dbReference>
<feature type="binding site" evidence="12">
    <location>
        <begin position="225"/>
        <end position="227"/>
    </location>
    <ligand>
        <name>L-serine</name>
        <dbReference type="ChEBI" id="CHEBI:33384"/>
    </ligand>
</feature>
<evidence type="ECO:0000256" key="1">
    <source>
        <dbReference type="ARBA" id="ARBA00004496"/>
    </source>
</evidence>
<evidence type="ECO:0000259" key="16">
    <source>
        <dbReference type="PROSITE" id="PS50862"/>
    </source>
</evidence>
<evidence type="ECO:0000313" key="17">
    <source>
        <dbReference type="EMBL" id="RLE13257.1"/>
    </source>
</evidence>
<keyword evidence="8 12" id="KW-0648">Protein biosynthesis</keyword>
<evidence type="ECO:0000256" key="4">
    <source>
        <dbReference type="ARBA" id="ARBA00022490"/>
    </source>
</evidence>
<keyword evidence="9 12" id="KW-0030">Aminoacyl-tRNA synthetase</keyword>
<dbReference type="InterPro" id="IPR042103">
    <property type="entry name" value="SerRS_1_N_sf"/>
</dbReference>
<dbReference type="GO" id="GO:0005737">
    <property type="term" value="C:cytoplasm"/>
    <property type="evidence" value="ECO:0007669"/>
    <property type="project" value="UniProtKB-SubCell"/>
</dbReference>
<comment type="caution">
    <text evidence="17">The sequence shown here is derived from an EMBL/GenBank/DDBJ whole genome shotgun (WGS) entry which is preliminary data.</text>
</comment>
<dbReference type="InterPro" id="IPR045864">
    <property type="entry name" value="aa-tRNA-synth_II/BPL/LPL"/>
</dbReference>
<keyword evidence="4 12" id="KW-0963">Cytoplasm</keyword>
<evidence type="ECO:0000256" key="6">
    <source>
        <dbReference type="ARBA" id="ARBA00022741"/>
    </source>
</evidence>
<dbReference type="NCBIfam" id="TIGR00414">
    <property type="entry name" value="serS"/>
    <property type="match status" value="1"/>
</dbReference>
<evidence type="ECO:0000256" key="8">
    <source>
        <dbReference type="ARBA" id="ARBA00022917"/>
    </source>
</evidence>
<comment type="catalytic activity">
    <reaction evidence="10 12">
        <text>tRNA(Sec) + L-serine + ATP = L-seryl-tRNA(Sec) + AMP + diphosphate + H(+)</text>
        <dbReference type="Rhea" id="RHEA:42580"/>
        <dbReference type="Rhea" id="RHEA-COMP:9742"/>
        <dbReference type="Rhea" id="RHEA-COMP:10128"/>
        <dbReference type="ChEBI" id="CHEBI:15378"/>
        <dbReference type="ChEBI" id="CHEBI:30616"/>
        <dbReference type="ChEBI" id="CHEBI:33019"/>
        <dbReference type="ChEBI" id="CHEBI:33384"/>
        <dbReference type="ChEBI" id="CHEBI:78442"/>
        <dbReference type="ChEBI" id="CHEBI:78533"/>
        <dbReference type="ChEBI" id="CHEBI:456215"/>
        <dbReference type="EC" id="6.1.1.11"/>
    </reaction>
</comment>
<proteinExistence type="inferred from homology"/>
<dbReference type="InterPro" id="IPR010978">
    <property type="entry name" value="tRNA-bd_arm"/>
</dbReference>
<dbReference type="SUPFAM" id="SSF46589">
    <property type="entry name" value="tRNA-binding arm"/>
    <property type="match status" value="1"/>
</dbReference>
<dbReference type="SUPFAM" id="SSF55681">
    <property type="entry name" value="Class II aaRS and biotin synthetases"/>
    <property type="match status" value="1"/>
</dbReference>
<gene>
    <name evidence="12" type="primary">serS</name>
    <name evidence="17" type="ORF">DRJ04_04665</name>
</gene>
<comment type="function">
    <text evidence="12">Catalyzes the attachment of serine to tRNA(Ser). Is also able to aminoacylate tRNA(Sec) with serine, to form the misacylated tRNA L-seryl-tRNA(Sec), which will be further converted into selenocysteinyl-tRNA(Sec).</text>
</comment>
<dbReference type="GO" id="GO:0004828">
    <property type="term" value="F:serine-tRNA ligase activity"/>
    <property type="evidence" value="ECO:0007669"/>
    <property type="project" value="UniProtKB-UniRule"/>
</dbReference>
<comment type="domain">
    <text evidence="12">Consists of two distinct domains, a catalytic core and a N-terminal extension that is involved in tRNA binding.</text>
</comment>
<comment type="similarity">
    <text evidence="3 12">Belongs to the class-II aminoacyl-tRNA synthetase family. Type-1 seryl-tRNA synthetase subfamily.</text>
</comment>
<accession>A0A662DFH6</accession>
<feature type="domain" description="Aminoacyl-transfer RNA synthetases class-II family profile" evidence="16">
    <location>
        <begin position="167"/>
        <end position="404"/>
    </location>
</feature>
<dbReference type="Pfam" id="PF00587">
    <property type="entry name" value="tRNA-synt_2b"/>
    <property type="match status" value="1"/>
</dbReference>
<dbReference type="EC" id="6.1.1.11" evidence="12"/>
<dbReference type="PANTHER" id="PTHR43697">
    <property type="entry name" value="SERYL-TRNA SYNTHETASE"/>
    <property type="match status" value="1"/>
</dbReference>
<feature type="coiled-coil region" evidence="15">
    <location>
        <begin position="61"/>
        <end position="102"/>
    </location>
</feature>
<evidence type="ECO:0000256" key="10">
    <source>
        <dbReference type="ARBA" id="ARBA00047929"/>
    </source>
</evidence>
<feature type="binding site" evidence="13">
    <location>
        <position position="256"/>
    </location>
    <ligand>
        <name>L-serine</name>
        <dbReference type="ChEBI" id="CHEBI:33384"/>
    </ligand>
</feature>
<evidence type="ECO:0000256" key="15">
    <source>
        <dbReference type="SAM" id="Coils"/>
    </source>
</evidence>
<dbReference type="Pfam" id="PF02403">
    <property type="entry name" value="Seryl_tRNA_N"/>
    <property type="match status" value="1"/>
</dbReference>
<dbReference type="InterPro" id="IPR002314">
    <property type="entry name" value="aa-tRNA-synt_IIb"/>
</dbReference>
<dbReference type="AlphaFoldDB" id="A0A662DFH6"/>
<dbReference type="CDD" id="cd00770">
    <property type="entry name" value="SerRS_core"/>
    <property type="match status" value="1"/>
</dbReference>
<comment type="pathway">
    <text evidence="2 12">Aminoacyl-tRNA biosynthesis; selenocysteinyl-tRNA(Sec) biosynthesis; L-seryl-tRNA(Sec) from L-serine and tRNA(Sec): step 1/1.</text>
</comment>
<reference evidence="17 18" key="1">
    <citation type="submission" date="2018-06" db="EMBL/GenBank/DDBJ databases">
        <title>Extensive metabolic versatility and redundancy in microbially diverse, dynamic hydrothermal sediments.</title>
        <authorList>
            <person name="Dombrowski N."/>
            <person name="Teske A."/>
            <person name="Baker B.J."/>
        </authorList>
    </citation>
    <scope>NUCLEOTIDE SEQUENCE [LARGE SCALE GENOMIC DNA]</scope>
    <source>
        <strain evidence="17">B3_G15</strain>
    </source>
</reference>
<feature type="binding site" evidence="12 14">
    <location>
        <begin position="256"/>
        <end position="258"/>
    </location>
    <ligand>
        <name>ATP</name>
        <dbReference type="ChEBI" id="CHEBI:30616"/>
    </ligand>
</feature>
<evidence type="ECO:0000256" key="12">
    <source>
        <dbReference type="HAMAP-Rule" id="MF_00176"/>
    </source>
</evidence>
<dbReference type="Gene3D" id="1.10.287.40">
    <property type="entry name" value="Serine-tRNA synthetase, tRNA binding domain"/>
    <property type="match status" value="1"/>
</dbReference>
<comment type="subcellular location">
    <subcellularLocation>
        <location evidence="1 12">Cytoplasm</location>
    </subcellularLocation>
</comment>
<evidence type="ECO:0000256" key="13">
    <source>
        <dbReference type="PIRSR" id="PIRSR001529-1"/>
    </source>
</evidence>
<dbReference type="InterPro" id="IPR006195">
    <property type="entry name" value="aa-tRNA-synth_II"/>
</dbReference>
<name>A0A662DFH6_UNCAE</name>
<feature type="binding site" evidence="13">
    <location>
        <position position="225"/>
    </location>
    <ligand>
        <name>L-serine</name>
        <dbReference type="ChEBI" id="CHEBI:33384"/>
    </ligand>
</feature>
<dbReference type="InterPro" id="IPR033729">
    <property type="entry name" value="SerRS_core"/>
</dbReference>
<keyword evidence="6 12" id="KW-0547">Nucleotide-binding</keyword>
<feature type="binding site" evidence="12">
    <location>
        <position position="379"/>
    </location>
    <ligand>
        <name>L-serine</name>
        <dbReference type="ChEBI" id="CHEBI:33384"/>
    </ligand>
</feature>
<dbReference type="EMBL" id="QMQA01000107">
    <property type="protein sequence ID" value="RLE13257.1"/>
    <property type="molecule type" value="Genomic_DNA"/>
</dbReference>
<comment type="subunit">
    <text evidence="12">Homodimer. The tRNA molecule binds across the dimer.</text>
</comment>
<feature type="binding site" evidence="14">
    <location>
        <begin position="272"/>
        <end position="275"/>
    </location>
    <ligand>
        <name>ATP</name>
        <dbReference type="ChEBI" id="CHEBI:30616"/>
    </ligand>
</feature>
<feature type="binding site" evidence="12">
    <location>
        <position position="272"/>
    </location>
    <ligand>
        <name>ATP</name>
        <dbReference type="ChEBI" id="CHEBI:30616"/>
    </ligand>
</feature>
<evidence type="ECO:0000256" key="9">
    <source>
        <dbReference type="ARBA" id="ARBA00023146"/>
    </source>
</evidence>
<evidence type="ECO:0000256" key="3">
    <source>
        <dbReference type="ARBA" id="ARBA00010728"/>
    </source>
</evidence>
<evidence type="ECO:0000256" key="7">
    <source>
        <dbReference type="ARBA" id="ARBA00022840"/>
    </source>
</evidence>
<evidence type="ECO:0000256" key="14">
    <source>
        <dbReference type="PIRSR" id="PIRSR001529-2"/>
    </source>
</evidence>
<protein>
    <recommendedName>
        <fullName evidence="12">Serine--tRNA ligase</fullName>
        <ecNumber evidence="12">6.1.1.11</ecNumber>
    </recommendedName>
    <alternativeName>
        <fullName evidence="12">Seryl-tRNA synthetase</fullName>
        <shortName evidence="12">SerRS</shortName>
    </alternativeName>
    <alternativeName>
        <fullName evidence="12">Seryl-tRNA(Ser/Sec) synthetase</fullName>
    </alternativeName>
</protein>
<keyword evidence="5 12" id="KW-0436">Ligase</keyword>
<dbReference type="HAMAP" id="MF_00176">
    <property type="entry name" value="Ser_tRNA_synth_type1"/>
    <property type="match status" value="1"/>
</dbReference>
<feature type="binding site" evidence="12 13">
    <location>
        <position position="279"/>
    </location>
    <ligand>
        <name>L-serine</name>
        <dbReference type="ChEBI" id="CHEBI:33384"/>
    </ligand>
</feature>
<comment type="catalytic activity">
    <reaction evidence="11 12">
        <text>tRNA(Ser) + L-serine + ATP = L-seryl-tRNA(Ser) + AMP + diphosphate + H(+)</text>
        <dbReference type="Rhea" id="RHEA:12292"/>
        <dbReference type="Rhea" id="RHEA-COMP:9669"/>
        <dbReference type="Rhea" id="RHEA-COMP:9703"/>
        <dbReference type="ChEBI" id="CHEBI:15378"/>
        <dbReference type="ChEBI" id="CHEBI:30616"/>
        <dbReference type="ChEBI" id="CHEBI:33019"/>
        <dbReference type="ChEBI" id="CHEBI:33384"/>
        <dbReference type="ChEBI" id="CHEBI:78442"/>
        <dbReference type="ChEBI" id="CHEBI:78533"/>
        <dbReference type="ChEBI" id="CHEBI:456215"/>
        <dbReference type="EC" id="6.1.1.11"/>
    </reaction>
</comment>
<sequence length="419" mass="48777">MLSSKWLRENIEVMRESLTKRGIKANLDTFLHWDEERRRCTKELDELKYLQNKKSKQIGKLKKEGKDATDLINEMQKLANRIKKLEKRKREYESKVTDFLLNLPNKLHPEVPVGENREVRRWGKIPDLNFPVKDHQRIGEELKILDFKSAARIAGSGFVVCRGLGARLERALINFMLDLHIQQGYEEVLPPFMTNTSATTGTAQLPKFREELYKCEKDDYYLVPTAEVPVTNLHREQILEEKRLPIYYTAYTPCFRREAGAYGKKIQGMIRVHQFNKVELVKFTTPQTSYEELEKLLQDAEEVLQKLNLPYRVVKLCGEELGFAAALGYDIEVWLPSQQRWLEISTCSNFEDYQSRRASIRYREEATGKTRYVHTLNGSGLAVGRCVVAILENFQDEQGKVHIPEVLWSYMGGVRVIEK</sequence>
<dbReference type="InterPro" id="IPR002317">
    <property type="entry name" value="Ser-tRNA-ligase_type_1"/>
</dbReference>
<dbReference type="InterPro" id="IPR015866">
    <property type="entry name" value="Ser-tRNA-synth_1_N"/>
</dbReference>
<dbReference type="GO" id="GO:0005524">
    <property type="term" value="F:ATP binding"/>
    <property type="evidence" value="ECO:0007669"/>
    <property type="project" value="UniProtKB-UniRule"/>
</dbReference>
<dbReference type="Gene3D" id="3.30.930.10">
    <property type="entry name" value="Bira Bifunctional Protein, Domain 2"/>
    <property type="match status" value="1"/>
</dbReference>
<keyword evidence="7 12" id="KW-0067">ATP-binding</keyword>
<dbReference type="PIRSF" id="PIRSF001529">
    <property type="entry name" value="Ser-tRNA-synth_IIa"/>
    <property type="match status" value="1"/>
</dbReference>